<dbReference type="GO" id="GO:0003677">
    <property type="term" value="F:DNA binding"/>
    <property type="evidence" value="ECO:0007669"/>
    <property type="project" value="UniProtKB-KW"/>
</dbReference>
<evidence type="ECO:0000259" key="4">
    <source>
        <dbReference type="PROSITE" id="PS50949"/>
    </source>
</evidence>
<dbReference type="Gene3D" id="1.10.10.10">
    <property type="entry name" value="Winged helix-like DNA-binding domain superfamily/Winged helix DNA-binding domain"/>
    <property type="match status" value="1"/>
</dbReference>
<evidence type="ECO:0000256" key="2">
    <source>
        <dbReference type="ARBA" id="ARBA00023125"/>
    </source>
</evidence>
<evidence type="ECO:0000256" key="1">
    <source>
        <dbReference type="ARBA" id="ARBA00023015"/>
    </source>
</evidence>
<dbReference type="SMART" id="SM00345">
    <property type="entry name" value="HTH_GNTR"/>
    <property type="match status" value="1"/>
</dbReference>
<organism evidence="5 6">
    <name type="scientific">Paenibacillus thiaminolyticus</name>
    <name type="common">Bacillus thiaminolyticus</name>
    <dbReference type="NCBI Taxonomy" id="49283"/>
    <lineage>
        <taxon>Bacteria</taxon>
        <taxon>Bacillati</taxon>
        <taxon>Bacillota</taxon>
        <taxon>Bacilli</taxon>
        <taxon>Bacillales</taxon>
        <taxon>Paenibacillaceae</taxon>
        <taxon>Paenibacillus</taxon>
    </lineage>
</organism>
<dbReference type="SMART" id="SM00866">
    <property type="entry name" value="UTRA"/>
    <property type="match status" value="1"/>
</dbReference>
<sequence length="233" mass="26961">MLNRKDYTPLYVQLQRIIRQDIIRGKYKEGDMIPSEAQMMKLYGVTRTTIRKAISDLVNEGLLMQIQGKGNFVCLREVKHNIWNFSGFTDYVTKKNETPVSRVMEQRIITQDGREWMKLVRVRGIKNKLATLWLTIDTSLVPLSVFPGIDQYDFSQQSLYSIMKQQYKTVPKHALLQIEPIMGDKSTKELLAYEEDIPLLQANGTVISEDEAEIEQVQVIYGPHMNFKIVTSI</sequence>
<dbReference type="RefSeq" id="WP_119790634.1">
    <property type="nucleotide sequence ID" value="NZ_QYZD01000001.1"/>
</dbReference>
<dbReference type="Pfam" id="PF00392">
    <property type="entry name" value="GntR"/>
    <property type="match status" value="1"/>
</dbReference>
<dbReference type="InterPro" id="IPR000524">
    <property type="entry name" value="Tscrpt_reg_HTH_GntR"/>
</dbReference>
<protein>
    <submittedName>
        <fullName evidence="5">GntR family transcriptional regulator</fullName>
    </submittedName>
</protein>
<dbReference type="EMBL" id="QYZD01000001">
    <property type="protein sequence ID" value="RJG26949.1"/>
    <property type="molecule type" value="Genomic_DNA"/>
</dbReference>
<dbReference type="GO" id="GO:0045892">
    <property type="term" value="P:negative regulation of DNA-templated transcription"/>
    <property type="evidence" value="ECO:0007669"/>
    <property type="project" value="TreeGrafter"/>
</dbReference>
<dbReference type="Proteomes" id="UP000266177">
    <property type="component" value="Unassembled WGS sequence"/>
</dbReference>
<dbReference type="SUPFAM" id="SSF64288">
    <property type="entry name" value="Chorismate lyase-like"/>
    <property type="match status" value="1"/>
</dbReference>
<dbReference type="InterPro" id="IPR028978">
    <property type="entry name" value="Chorismate_lyase_/UTRA_dom_sf"/>
</dbReference>
<proteinExistence type="predicted"/>
<dbReference type="PROSITE" id="PS50949">
    <property type="entry name" value="HTH_GNTR"/>
    <property type="match status" value="1"/>
</dbReference>
<gene>
    <name evidence="5" type="ORF">DQX05_02770</name>
</gene>
<accession>A0A3A3GT41</accession>
<keyword evidence="3" id="KW-0804">Transcription</keyword>
<dbReference type="OrthoDB" id="457376at2"/>
<evidence type="ECO:0000313" key="5">
    <source>
        <dbReference type="EMBL" id="RJG26949.1"/>
    </source>
</evidence>
<dbReference type="PRINTS" id="PR00035">
    <property type="entry name" value="HTHGNTR"/>
</dbReference>
<comment type="caution">
    <text evidence="5">The sequence shown here is derived from an EMBL/GenBank/DDBJ whole genome shotgun (WGS) entry which is preliminary data.</text>
</comment>
<dbReference type="InterPro" id="IPR036390">
    <property type="entry name" value="WH_DNA-bd_sf"/>
</dbReference>
<dbReference type="GO" id="GO:0003700">
    <property type="term" value="F:DNA-binding transcription factor activity"/>
    <property type="evidence" value="ECO:0007669"/>
    <property type="project" value="InterPro"/>
</dbReference>
<feature type="domain" description="HTH gntR-type" evidence="4">
    <location>
        <begin position="8"/>
        <end position="76"/>
    </location>
</feature>
<dbReference type="SUPFAM" id="SSF46785">
    <property type="entry name" value="Winged helix' DNA-binding domain"/>
    <property type="match status" value="1"/>
</dbReference>
<dbReference type="Pfam" id="PF07702">
    <property type="entry name" value="UTRA"/>
    <property type="match status" value="1"/>
</dbReference>
<evidence type="ECO:0000313" key="6">
    <source>
        <dbReference type="Proteomes" id="UP000266177"/>
    </source>
</evidence>
<dbReference type="InterPro" id="IPR050679">
    <property type="entry name" value="Bact_HTH_transcr_reg"/>
</dbReference>
<keyword evidence="1" id="KW-0805">Transcription regulation</keyword>
<reference evidence="5 6" key="1">
    <citation type="submission" date="2018-09" db="EMBL/GenBank/DDBJ databases">
        <title>Paenibacillus SK2017-BO5.</title>
        <authorList>
            <person name="Piskunova J.V."/>
            <person name="Dubiley S.A."/>
            <person name="Severinov K.V."/>
        </authorList>
    </citation>
    <scope>NUCLEOTIDE SEQUENCE [LARGE SCALE GENOMIC DNA]</scope>
    <source>
        <strain evidence="5 6">BO5</strain>
    </source>
</reference>
<dbReference type="PANTHER" id="PTHR44846:SF1">
    <property type="entry name" value="MANNOSYL-D-GLYCERATE TRANSPORT_METABOLISM SYSTEM REPRESSOR MNGR-RELATED"/>
    <property type="match status" value="1"/>
</dbReference>
<dbReference type="PANTHER" id="PTHR44846">
    <property type="entry name" value="MANNOSYL-D-GLYCERATE TRANSPORT/METABOLISM SYSTEM REPRESSOR MNGR-RELATED"/>
    <property type="match status" value="1"/>
</dbReference>
<dbReference type="InterPro" id="IPR036388">
    <property type="entry name" value="WH-like_DNA-bd_sf"/>
</dbReference>
<dbReference type="CDD" id="cd07377">
    <property type="entry name" value="WHTH_GntR"/>
    <property type="match status" value="1"/>
</dbReference>
<name>A0A3A3GT41_PANTH</name>
<evidence type="ECO:0000256" key="3">
    <source>
        <dbReference type="ARBA" id="ARBA00023163"/>
    </source>
</evidence>
<dbReference type="InterPro" id="IPR011663">
    <property type="entry name" value="UTRA"/>
</dbReference>
<dbReference type="AlphaFoldDB" id="A0A3A3GT41"/>
<keyword evidence="2" id="KW-0238">DNA-binding</keyword>
<dbReference type="Gene3D" id="3.40.1410.10">
    <property type="entry name" value="Chorismate lyase-like"/>
    <property type="match status" value="1"/>
</dbReference>